<organism evidence="5 6">
    <name type="scientific">Allacma fusca</name>
    <dbReference type="NCBI Taxonomy" id="39272"/>
    <lineage>
        <taxon>Eukaryota</taxon>
        <taxon>Metazoa</taxon>
        <taxon>Ecdysozoa</taxon>
        <taxon>Arthropoda</taxon>
        <taxon>Hexapoda</taxon>
        <taxon>Collembola</taxon>
        <taxon>Symphypleona</taxon>
        <taxon>Sminthuridae</taxon>
        <taxon>Allacma</taxon>
    </lineage>
</organism>
<dbReference type="InterPro" id="IPR045266">
    <property type="entry name" value="DOH_DOMON"/>
</dbReference>
<dbReference type="GO" id="GO:0042420">
    <property type="term" value="P:dopamine catabolic process"/>
    <property type="evidence" value="ECO:0007669"/>
    <property type="project" value="TreeGrafter"/>
</dbReference>
<reference evidence="5" key="1">
    <citation type="submission" date="2021-06" db="EMBL/GenBank/DDBJ databases">
        <authorList>
            <person name="Hodson N. C."/>
            <person name="Mongue J. A."/>
            <person name="Jaron S. K."/>
        </authorList>
    </citation>
    <scope>NUCLEOTIDE SEQUENCE</scope>
</reference>
<dbReference type="GO" id="GO:0005507">
    <property type="term" value="F:copper ion binding"/>
    <property type="evidence" value="ECO:0007669"/>
    <property type="project" value="InterPro"/>
</dbReference>
<dbReference type="SMART" id="SM00664">
    <property type="entry name" value="DoH"/>
    <property type="match status" value="1"/>
</dbReference>
<evidence type="ECO:0000313" key="5">
    <source>
        <dbReference type="EMBL" id="CAG7732759.1"/>
    </source>
</evidence>
<dbReference type="Pfam" id="PF03351">
    <property type="entry name" value="DOMON"/>
    <property type="match status" value="1"/>
</dbReference>
<dbReference type="GO" id="GO:0005615">
    <property type="term" value="C:extracellular space"/>
    <property type="evidence" value="ECO:0007669"/>
    <property type="project" value="TreeGrafter"/>
</dbReference>
<feature type="domain" description="DOMON" evidence="4">
    <location>
        <begin position="1"/>
        <end position="79"/>
    </location>
</feature>
<sequence length="519" mass="59192">MFGADVIIGGVNSNGPYFTDRWATAKREPKIDDHQDWELISASENNTHTILNFGRPFDTCDPEDLPITSATTKVIWSMGMTDVIQYHAKRGSRSVNMFDPAPPKYDVSEFDTWELNVNTSLPNGQDTVYWCTCHRSPDFPEYKKHIVGFEVMLDNEEALAHNHHMILHNCLVKKENYDLFESYLVENNPGGLCYTNDGSGMSDLVAQYCQSYFYVWAKGGGPLFIPDNVGFPLYGNNTRQYCIHEMHYDNPKKLSNVQYETGLRVYTTDDLREHEAGVLSVGNYYSYTMMIPPNTDPFVVNGHCSSQCTNSQFPELRINVFNVLLHSHLCGRKIKLRHYRNGTELPWISTDDHYDFNYQQNRALLENRQILPGDGMTTECTDSTTGLNNTTFGGLSTKDEMCDAYLMYFPRMELHTCSSAFQDFPYLLPLFGIEAVDSYFGVTDPTILSPASLAGKKFSEVVNAFNWTPEIKAEFQNKTLFSYQRIFCAGNDGFVNFQDNSVNYPEDYVPYEPPPFNCT</sequence>
<dbReference type="InterPro" id="IPR005018">
    <property type="entry name" value="DOMON_domain"/>
</dbReference>
<dbReference type="EMBL" id="CAJVCH010236856">
    <property type="protein sequence ID" value="CAG7732759.1"/>
    <property type="molecule type" value="Genomic_DNA"/>
</dbReference>
<dbReference type="CDD" id="cd09631">
    <property type="entry name" value="DOMON_DOH"/>
    <property type="match status" value="1"/>
</dbReference>
<dbReference type="GO" id="GO:0004500">
    <property type="term" value="F:dopamine beta-monooxygenase activity"/>
    <property type="evidence" value="ECO:0007669"/>
    <property type="project" value="InterPro"/>
</dbReference>
<protein>
    <recommendedName>
        <fullName evidence="4">DOMON domain-containing protein</fullName>
    </recommendedName>
</protein>
<dbReference type="PANTHER" id="PTHR10157">
    <property type="entry name" value="DOPAMINE BETA HYDROXYLASE RELATED"/>
    <property type="match status" value="1"/>
</dbReference>
<dbReference type="PANTHER" id="PTHR10157:SF23">
    <property type="entry name" value="MOXD1 HOMOLOG 1"/>
    <property type="match status" value="1"/>
</dbReference>
<keyword evidence="6" id="KW-1185">Reference proteome</keyword>
<dbReference type="Pfam" id="PF01082">
    <property type="entry name" value="Cu2_monooxygen"/>
    <property type="match status" value="1"/>
</dbReference>
<dbReference type="InterPro" id="IPR000323">
    <property type="entry name" value="Cu2_ascorb_mOase_N"/>
</dbReference>
<dbReference type="Pfam" id="PF03712">
    <property type="entry name" value="Cu2_monoox_C"/>
    <property type="match status" value="1"/>
</dbReference>
<dbReference type="InterPro" id="IPR024548">
    <property type="entry name" value="Cu2_monoox_C"/>
</dbReference>
<proteinExistence type="inferred from homology"/>
<evidence type="ECO:0000313" key="6">
    <source>
        <dbReference type="Proteomes" id="UP000708208"/>
    </source>
</evidence>
<dbReference type="PROSITE" id="PS50836">
    <property type="entry name" value="DOMON"/>
    <property type="match status" value="1"/>
</dbReference>
<accession>A0A8J2KBS2</accession>
<dbReference type="GO" id="GO:0006589">
    <property type="term" value="P:octopamine biosynthetic process"/>
    <property type="evidence" value="ECO:0007669"/>
    <property type="project" value="TreeGrafter"/>
</dbReference>
<dbReference type="GO" id="GO:0030667">
    <property type="term" value="C:secretory granule membrane"/>
    <property type="evidence" value="ECO:0007669"/>
    <property type="project" value="TreeGrafter"/>
</dbReference>
<comment type="caution">
    <text evidence="5">The sequence shown here is derived from an EMBL/GenBank/DDBJ whole genome shotgun (WGS) entry which is preliminary data.</text>
</comment>
<gene>
    <name evidence="5" type="ORF">AFUS01_LOCUS21249</name>
</gene>
<name>A0A8J2KBS2_9HEXA</name>
<dbReference type="InterPro" id="IPR000945">
    <property type="entry name" value="DBH-like"/>
</dbReference>
<keyword evidence="2" id="KW-1015">Disulfide bond</keyword>
<evidence type="ECO:0000256" key="2">
    <source>
        <dbReference type="ARBA" id="ARBA00023157"/>
    </source>
</evidence>
<dbReference type="AlphaFoldDB" id="A0A8J2KBS2"/>
<evidence type="ECO:0000256" key="1">
    <source>
        <dbReference type="ARBA" id="ARBA00010676"/>
    </source>
</evidence>
<dbReference type="Proteomes" id="UP000708208">
    <property type="component" value="Unassembled WGS sequence"/>
</dbReference>
<keyword evidence="3" id="KW-0325">Glycoprotein</keyword>
<evidence type="ECO:0000259" key="4">
    <source>
        <dbReference type="PROSITE" id="PS50836"/>
    </source>
</evidence>
<comment type="similarity">
    <text evidence="1">Belongs to the copper type II ascorbate-dependent monooxygenase family.</text>
</comment>
<evidence type="ECO:0000256" key="3">
    <source>
        <dbReference type="ARBA" id="ARBA00023180"/>
    </source>
</evidence>
<dbReference type="OrthoDB" id="10003276at2759"/>
<dbReference type="FunFam" id="2.60.120.230:FF:000001">
    <property type="entry name" value="Monooxygenase, DBH-like 1"/>
    <property type="match status" value="1"/>
</dbReference>
<dbReference type="GO" id="GO:0042421">
    <property type="term" value="P:norepinephrine biosynthetic process"/>
    <property type="evidence" value="ECO:0007669"/>
    <property type="project" value="TreeGrafter"/>
</dbReference>